<dbReference type="OrthoDB" id="826808at2"/>
<dbReference type="Pfam" id="PF26604">
    <property type="entry name" value="CBU_0592"/>
    <property type="match status" value="1"/>
</dbReference>
<dbReference type="AlphaFoldDB" id="A0A1K1PQ01"/>
<evidence type="ECO:0000256" key="1">
    <source>
        <dbReference type="SAM" id="Phobius"/>
    </source>
</evidence>
<evidence type="ECO:0000313" key="4">
    <source>
        <dbReference type="Proteomes" id="UP000183257"/>
    </source>
</evidence>
<keyword evidence="1" id="KW-0472">Membrane</keyword>
<dbReference type="EMBL" id="FPIY01000002">
    <property type="protein sequence ID" value="SFW48846.1"/>
    <property type="molecule type" value="Genomic_DNA"/>
</dbReference>
<feature type="transmembrane region" description="Helical" evidence="1">
    <location>
        <begin position="56"/>
        <end position="74"/>
    </location>
</feature>
<dbReference type="Proteomes" id="UP000183257">
    <property type="component" value="Unassembled WGS sequence"/>
</dbReference>
<feature type="transmembrane region" description="Helical" evidence="1">
    <location>
        <begin position="6"/>
        <end position="25"/>
    </location>
</feature>
<keyword evidence="1" id="KW-0812">Transmembrane</keyword>
<dbReference type="RefSeq" id="WP_072303631.1">
    <property type="nucleotide sequence ID" value="NZ_FPIY01000002.1"/>
</dbReference>
<organism evidence="3 4">
    <name type="scientific">Cellulophaga fucicola</name>
    <dbReference type="NCBI Taxonomy" id="76595"/>
    <lineage>
        <taxon>Bacteria</taxon>
        <taxon>Pseudomonadati</taxon>
        <taxon>Bacteroidota</taxon>
        <taxon>Flavobacteriia</taxon>
        <taxon>Flavobacteriales</taxon>
        <taxon>Flavobacteriaceae</taxon>
        <taxon>Cellulophaga</taxon>
    </lineage>
</organism>
<proteinExistence type="predicted"/>
<feature type="domain" description="CBU-0592-like" evidence="2">
    <location>
        <begin position="3"/>
        <end position="74"/>
    </location>
</feature>
<keyword evidence="4" id="KW-1185">Reference proteome</keyword>
<name>A0A1K1PQ01_9FLAO</name>
<dbReference type="InterPro" id="IPR058058">
    <property type="entry name" value="CBU_0592-like"/>
</dbReference>
<keyword evidence="1" id="KW-1133">Transmembrane helix</keyword>
<sequence>MFAIIGWLGALLFIVSYLLLSMGRLSSKSKLYHMLNILGAVCLIANGFALNDFPNIVVNAVWAGIGVYAIVKIVK</sequence>
<accession>A0A1K1PQ01</accession>
<evidence type="ECO:0000259" key="2">
    <source>
        <dbReference type="Pfam" id="PF26604"/>
    </source>
</evidence>
<evidence type="ECO:0000313" key="3">
    <source>
        <dbReference type="EMBL" id="SFW48846.1"/>
    </source>
</evidence>
<reference evidence="4" key="1">
    <citation type="submission" date="2016-11" db="EMBL/GenBank/DDBJ databases">
        <authorList>
            <person name="Varghese N."/>
            <person name="Submissions S."/>
        </authorList>
    </citation>
    <scope>NUCLEOTIDE SEQUENCE [LARGE SCALE GENOMIC DNA]</scope>
    <source>
        <strain evidence="4">DSM 24786</strain>
    </source>
</reference>
<feature type="transmembrane region" description="Helical" evidence="1">
    <location>
        <begin position="32"/>
        <end position="50"/>
    </location>
</feature>
<dbReference type="STRING" id="76595.SAMN05660313_02007"/>
<protein>
    <recommendedName>
        <fullName evidence="2">CBU-0592-like domain-containing protein</fullName>
    </recommendedName>
</protein>
<dbReference type="NCBIfam" id="NF047864">
    <property type="entry name" value="CBU_0592_membra"/>
    <property type="match status" value="1"/>
</dbReference>
<gene>
    <name evidence="3" type="ORF">SAMN05660313_02007</name>
</gene>